<comment type="caution">
    <text evidence="1">The sequence shown here is derived from an EMBL/GenBank/DDBJ whole genome shotgun (WGS) entry which is preliminary data.</text>
</comment>
<dbReference type="Proteomes" id="UP001162156">
    <property type="component" value="Unassembled WGS sequence"/>
</dbReference>
<organism evidence="1 2">
    <name type="scientific">Rhamnusium bicolor</name>
    <dbReference type="NCBI Taxonomy" id="1586634"/>
    <lineage>
        <taxon>Eukaryota</taxon>
        <taxon>Metazoa</taxon>
        <taxon>Ecdysozoa</taxon>
        <taxon>Arthropoda</taxon>
        <taxon>Hexapoda</taxon>
        <taxon>Insecta</taxon>
        <taxon>Pterygota</taxon>
        <taxon>Neoptera</taxon>
        <taxon>Endopterygota</taxon>
        <taxon>Coleoptera</taxon>
        <taxon>Polyphaga</taxon>
        <taxon>Cucujiformia</taxon>
        <taxon>Chrysomeloidea</taxon>
        <taxon>Cerambycidae</taxon>
        <taxon>Lepturinae</taxon>
        <taxon>Rhagiini</taxon>
        <taxon>Rhamnusium</taxon>
    </lineage>
</organism>
<keyword evidence="2" id="KW-1185">Reference proteome</keyword>
<accession>A0AAV8ZJA3</accession>
<gene>
    <name evidence="1" type="ORF">NQ314_004496</name>
</gene>
<evidence type="ECO:0000313" key="1">
    <source>
        <dbReference type="EMBL" id="KAJ8964963.1"/>
    </source>
</evidence>
<sequence>MCCFKDTEEDQTCLEDFQECIEEYQECLDVVHICIDEENSFNHSLAPRKWRIFWPKSKQCSKQHNEC</sequence>
<proteinExistence type="predicted"/>
<dbReference type="AlphaFoldDB" id="A0AAV8ZJA3"/>
<name>A0AAV8ZJA3_9CUCU</name>
<evidence type="ECO:0000313" key="2">
    <source>
        <dbReference type="Proteomes" id="UP001162156"/>
    </source>
</evidence>
<protein>
    <submittedName>
        <fullName evidence="1">Uncharacterized protein</fullName>
    </submittedName>
</protein>
<dbReference type="EMBL" id="JANEYF010001285">
    <property type="protein sequence ID" value="KAJ8964963.1"/>
    <property type="molecule type" value="Genomic_DNA"/>
</dbReference>
<reference evidence="1" key="1">
    <citation type="journal article" date="2023" name="Insect Mol. Biol.">
        <title>Genome sequencing provides insights into the evolution of gene families encoding plant cell wall-degrading enzymes in longhorned beetles.</title>
        <authorList>
            <person name="Shin N.R."/>
            <person name="Okamura Y."/>
            <person name="Kirsch R."/>
            <person name="Pauchet Y."/>
        </authorList>
    </citation>
    <scope>NUCLEOTIDE SEQUENCE</scope>
    <source>
        <strain evidence="1">RBIC_L_NR</strain>
    </source>
</reference>